<comment type="caution">
    <text evidence="1">The sequence shown here is derived from an EMBL/GenBank/DDBJ whole genome shotgun (WGS) entry which is preliminary data.</text>
</comment>
<dbReference type="EMBL" id="AMZH03006975">
    <property type="protein sequence ID" value="RRT62462.1"/>
    <property type="molecule type" value="Genomic_DNA"/>
</dbReference>
<sequence>MAELLSGPIKGKGNKALQCAFAVTGIMSTLLVYGILQASKKSLDPVAPIYKYCAISVSNILTTTCQYEVRMAYSVT</sequence>
<organism evidence="1 2">
    <name type="scientific">Ensete ventricosum</name>
    <name type="common">Abyssinian banana</name>
    <name type="synonym">Musa ensete</name>
    <dbReference type="NCBI Taxonomy" id="4639"/>
    <lineage>
        <taxon>Eukaryota</taxon>
        <taxon>Viridiplantae</taxon>
        <taxon>Streptophyta</taxon>
        <taxon>Embryophyta</taxon>
        <taxon>Tracheophyta</taxon>
        <taxon>Spermatophyta</taxon>
        <taxon>Magnoliopsida</taxon>
        <taxon>Liliopsida</taxon>
        <taxon>Zingiberales</taxon>
        <taxon>Musaceae</taxon>
        <taxon>Ensete</taxon>
    </lineage>
</organism>
<evidence type="ECO:0000313" key="1">
    <source>
        <dbReference type="EMBL" id="RRT62462.1"/>
    </source>
</evidence>
<accession>A0A426ZEU0</accession>
<dbReference type="Proteomes" id="UP000287651">
    <property type="component" value="Unassembled WGS sequence"/>
</dbReference>
<name>A0A426ZEU0_ENSVE</name>
<dbReference type="AlphaFoldDB" id="A0A426ZEU0"/>
<protein>
    <submittedName>
        <fullName evidence="1">Uncharacterized protein</fullName>
    </submittedName>
</protein>
<gene>
    <name evidence="1" type="ORF">B296_00026921</name>
</gene>
<evidence type="ECO:0000313" key="2">
    <source>
        <dbReference type="Proteomes" id="UP000287651"/>
    </source>
</evidence>
<reference evidence="1 2" key="1">
    <citation type="journal article" date="2014" name="Agronomy (Basel)">
        <title>A Draft Genome Sequence for Ensete ventricosum, the Drought-Tolerant Tree Against Hunger.</title>
        <authorList>
            <person name="Harrison J."/>
            <person name="Moore K.A."/>
            <person name="Paszkiewicz K."/>
            <person name="Jones T."/>
            <person name="Grant M."/>
            <person name="Ambacheew D."/>
            <person name="Muzemil S."/>
            <person name="Studholme D.J."/>
        </authorList>
    </citation>
    <scope>NUCLEOTIDE SEQUENCE [LARGE SCALE GENOMIC DNA]</scope>
</reference>
<proteinExistence type="predicted"/>